<dbReference type="FunFam" id="1.10.10.60:FF:000154">
    <property type="entry name" value="Transcription factor SRM1"/>
    <property type="match status" value="1"/>
</dbReference>
<dbReference type="PANTHER" id="PTHR43952">
    <property type="entry name" value="MYB FAMILY TRANSCRIPTION FACTOR-RELATED"/>
    <property type="match status" value="1"/>
</dbReference>
<proteinExistence type="predicted"/>
<dbReference type="EMBL" id="JACGCM010000981">
    <property type="protein sequence ID" value="KAF6163411.1"/>
    <property type="molecule type" value="Genomic_DNA"/>
</dbReference>
<dbReference type="Pfam" id="PF00249">
    <property type="entry name" value="Myb_DNA-binding"/>
    <property type="match status" value="1"/>
</dbReference>
<dbReference type="CDD" id="cd00167">
    <property type="entry name" value="SANT"/>
    <property type="match status" value="1"/>
</dbReference>
<name>A0A7J7N853_9MAGN</name>
<evidence type="ECO:0000313" key="6">
    <source>
        <dbReference type="EMBL" id="KAF6163411.1"/>
    </source>
</evidence>
<dbReference type="SUPFAM" id="SSF46689">
    <property type="entry name" value="Homeodomain-like"/>
    <property type="match status" value="1"/>
</dbReference>
<dbReference type="SMART" id="SM00717">
    <property type="entry name" value="SANT"/>
    <property type="match status" value="1"/>
</dbReference>
<feature type="domain" description="Myb-like" evidence="5">
    <location>
        <begin position="5"/>
        <end position="58"/>
    </location>
</feature>
<reference evidence="6 7" key="1">
    <citation type="journal article" date="2020" name="IScience">
        <title>Genome Sequencing of the Endangered Kingdonia uniflora (Circaeasteraceae, Ranunculales) Reveals Potential Mechanisms of Evolutionary Specialization.</title>
        <authorList>
            <person name="Sun Y."/>
            <person name="Deng T."/>
            <person name="Zhang A."/>
            <person name="Moore M.J."/>
            <person name="Landis J.B."/>
            <person name="Lin N."/>
            <person name="Zhang H."/>
            <person name="Zhang X."/>
            <person name="Huang J."/>
            <person name="Zhang X."/>
            <person name="Sun H."/>
            <person name="Wang H."/>
        </authorList>
    </citation>
    <scope>NUCLEOTIDE SEQUENCE [LARGE SCALE GENOMIC DNA]</scope>
    <source>
        <strain evidence="6">TB1705</strain>
        <tissue evidence="6">Leaf</tissue>
    </source>
</reference>
<organism evidence="6 7">
    <name type="scientific">Kingdonia uniflora</name>
    <dbReference type="NCBI Taxonomy" id="39325"/>
    <lineage>
        <taxon>Eukaryota</taxon>
        <taxon>Viridiplantae</taxon>
        <taxon>Streptophyta</taxon>
        <taxon>Embryophyta</taxon>
        <taxon>Tracheophyta</taxon>
        <taxon>Spermatophyta</taxon>
        <taxon>Magnoliopsida</taxon>
        <taxon>Ranunculales</taxon>
        <taxon>Circaeasteraceae</taxon>
        <taxon>Kingdonia</taxon>
    </lineage>
</organism>
<dbReference type="AlphaFoldDB" id="A0A7J7N853"/>
<protein>
    <recommendedName>
        <fullName evidence="5">Myb-like domain-containing protein</fullName>
    </recommendedName>
</protein>
<dbReference type="PANTHER" id="PTHR43952:SF80">
    <property type="entry name" value="PROTEIN RADIALIS-LIKE 3"/>
    <property type="match status" value="1"/>
</dbReference>
<sequence>MASDESLIWTANQNKKFEVALAIYDKDTPDRWDNIASMVGDGKTVEQIKKHYDALVQDLMSIESGQADELSQVTVNLSKHRVCSNLVIEGTIV</sequence>
<accession>A0A7J7N853</accession>
<keyword evidence="7" id="KW-1185">Reference proteome</keyword>
<comment type="subcellular location">
    <subcellularLocation>
        <location evidence="1">Nucleus</location>
    </subcellularLocation>
</comment>
<dbReference type="InterPro" id="IPR001005">
    <property type="entry name" value="SANT/Myb"/>
</dbReference>
<gene>
    <name evidence="6" type="ORF">GIB67_029260</name>
</gene>
<keyword evidence="4" id="KW-0539">Nucleus</keyword>
<keyword evidence="3" id="KW-0804">Transcription</keyword>
<evidence type="ECO:0000259" key="5">
    <source>
        <dbReference type="SMART" id="SM00717"/>
    </source>
</evidence>
<dbReference type="Gene3D" id="1.10.10.60">
    <property type="entry name" value="Homeodomain-like"/>
    <property type="match status" value="1"/>
</dbReference>
<dbReference type="InterPro" id="IPR044636">
    <property type="entry name" value="RADIALIS-like"/>
</dbReference>
<keyword evidence="2" id="KW-0805">Transcription regulation</keyword>
<dbReference type="GO" id="GO:0005634">
    <property type="term" value="C:nucleus"/>
    <property type="evidence" value="ECO:0007669"/>
    <property type="project" value="UniProtKB-SubCell"/>
</dbReference>
<dbReference type="GO" id="GO:0003700">
    <property type="term" value="F:DNA-binding transcription factor activity"/>
    <property type="evidence" value="ECO:0007669"/>
    <property type="project" value="InterPro"/>
</dbReference>
<evidence type="ECO:0000256" key="4">
    <source>
        <dbReference type="ARBA" id="ARBA00023242"/>
    </source>
</evidence>
<evidence type="ECO:0000256" key="2">
    <source>
        <dbReference type="ARBA" id="ARBA00023015"/>
    </source>
</evidence>
<evidence type="ECO:0000256" key="1">
    <source>
        <dbReference type="ARBA" id="ARBA00004123"/>
    </source>
</evidence>
<evidence type="ECO:0000256" key="3">
    <source>
        <dbReference type="ARBA" id="ARBA00023163"/>
    </source>
</evidence>
<dbReference type="Proteomes" id="UP000541444">
    <property type="component" value="Unassembled WGS sequence"/>
</dbReference>
<dbReference type="OrthoDB" id="118550at2759"/>
<evidence type="ECO:0000313" key="7">
    <source>
        <dbReference type="Proteomes" id="UP000541444"/>
    </source>
</evidence>
<dbReference type="InterPro" id="IPR009057">
    <property type="entry name" value="Homeodomain-like_sf"/>
</dbReference>
<comment type="caution">
    <text evidence="6">The sequence shown here is derived from an EMBL/GenBank/DDBJ whole genome shotgun (WGS) entry which is preliminary data.</text>
</comment>